<gene>
    <name evidence="2" type="ORF">ACFSW5_05730</name>
</gene>
<evidence type="ECO:0000259" key="1">
    <source>
        <dbReference type="Pfam" id="PF00144"/>
    </source>
</evidence>
<evidence type="ECO:0000313" key="2">
    <source>
        <dbReference type="EMBL" id="MFD2659766.1"/>
    </source>
</evidence>
<dbReference type="PANTHER" id="PTHR43283:SF7">
    <property type="entry name" value="BETA-LACTAMASE-RELATED DOMAIN-CONTAINING PROTEIN"/>
    <property type="match status" value="1"/>
</dbReference>
<dbReference type="InterPro" id="IPR050789">
    <property type="entry name" value="Diverse_Enzym_Activities"/>
</dbReference>
<dbReference type="Proteomes" id="UP001597493">
    <property type="component" value="Unassembled WGS sequence"/>
</dbReference>
<comment type="caution">
    <text evidence="2">The sequence shown here is derived from an EMBL/GenBank/DDBJ whole genome shotgun (WGS) entry which is preliminary data.</text>
</comment>
<feature type="domain" description="Beta-lactamase-related" evidence="1">
    <location>
        <begin position="37"/>
        <end position="295"/>
    </location>
</feature>
<keyword evidence="3" id="KW-1185">Reference proteome</keyword>
<protein>
    <submittedName>
        <fullName evidence="2">Serine hydrolase domain-containing protein</fullName>
        <ecNumber evidence="2">3.-.-.-</ecNumber>
    </submittedName>
</protein>
<dbReference type="SUPFAM" id="SSF56601">
    <property type="entry name" value="beta-lactamase/transpeptidase-like"/>
    <property type="match status" value="1"/>
</dbReference>
<organism evidence="2 3">
    <name type="scientific">Paenibacillus thailandensis</name>
    <dbReference type="NCBI Taxonomy" id="393250"/>
    <lineage>
        <taxon>Bacteria</taxon>
        <taxon>Bacillati</taxon>
        <taxon>Bacillota</taxon>
        <taxon>Bacilli</taxon>
        <taxon>Bacillales</taxon>
        <taxon>Paenibacillaceae</taxon>
        <taxon>Paenibacillus</taxon>
    </lineage>
</organism>
<dbReference type="Pfam" id="PF00144">
    <property type="entry name" value="Beta-lactamase"/>
    <property type="match status" value="1"/>
</dbReference>
<keyword evidence="2" id="KW-0378">Hydrolase</keyword>
<dbReference type="GO" id="GO:0016787">
    <property type="term" value="F:hydrolase activity"/>
    <property type="evidence" value="ECO:0007669"/>
    <property type="project" value="UniProtKB-KW"/>
</dbReference>
<accession>A0ABW5QTK3</accession>
<dbReference type="EC" id="3.-.-.-" evidence="2"/>
<dbReference type="InterPro" id="IPR012338">
    <property type="entry name" value="Beta-lactam/transpept-like"/>
</dbReference>
<dbReference type="Gene3D" id="3.40.710.10">
    <property type="entry name" value="DD-peptidase/beta-lactamase superfamily"/>
    <property type="match status" value="1"/>
</dbReference>
<evidence type="ECO:0000313" key="3">
    <source>
        <dbReference type="Proteomes" id="UP001597493"/>
    </source>
</evidence>
<dbReference type="EMBL" id="JBHUMY010000006">
    <property type="protein sequence ID" value="MFD2659766.1"/>
    <property type="molecule type" value="Genomic_DNA"/>
</dbReference>
<proteinExistence type="predicted"/>
<name>A0ABW5QTK3_9BACL</name>
<reference evidence="3" key="1">
    <citation type="journal article" date="2019" name="Int. J. Syst. Evol. Microbiol.">
        <title>The Global Catalogue of Microorganisms (GCM) 10K type strain sequencing project: providing services to taxonomists for standard genome sequencing and annotation.</title>
        <authorList>
            <consortium name="The Broad Institute Genomics Platform"/>
            <consortium name="The Broad Institute Genome Sequencing Center for Infectious Disease"/>
            <person name="Wu L."/>
            <person name="Ma J."/>
        </authorList>
    </citation>
    <scope>NUCLEOTIDE SEQUENCE [LARGE SCALE GENOMIC DNA]</scope>
    <source>
        <strain evidence="3">TISTR 1827</strain>
    </source>
</reference>
<dbReference type="RefSeq" id="WP_379270450.1">
    <property type="nucleotide sequence ID" value="NZ_JBHUGT010000023.1"/>
</dbReference>
<dbReference type="InterPro" id="IPR001466">
    <property type="entry name" value="Beta-lactam-related"/>
</dbReference>
<dbReference type="PANTHER" id="PTHR43283">
    <property type="entry name" value="BETA-LACTAMASE-RELATED"/>
    <property type="match status" value="1"/>
</dbReference>
<sequence>MVLQPFPRSTPEEQGIASTSITSFLGAIAEQRLELHSFMLVRNGHVVSEGWWDPYGPDMPHILYSLTKTFMATAIGLAAQEGLLSLEDTAASYFPERLPEQPSERLLRIRVKDLLMMGTGQTGDTIPQGAEDWIAAFFAKPVEAEPGTKFAYHSGASNMLAAILERASGETLDRFLQTRLFGPLGIEGEQWDLLPDGSVPGGYGLRLKTEDIAKLGQLYLQKGIWNGERLLTEQWVSEAIGKQIDNGPNPNPDWASGYGYQIWRCARDNAYRFIGMFNQLCLVLPEHNALVVTTSGLTDEAAVLDAIWEHLVPAMQERAVDRDVEAGRQLAETIGRLGLMPEIESLRVSPGKIMDPVSYKLGENPFGWETFSVESEENRLTLTVQLAGKERQTVSVRPEGWIYGEFEREPIASVGGWKEDGSLYIHTYFVSTPYCRITTFEFEEDRVTLHLTGNVGMPEPVVIQGKRLEGVPATGDAGRD</sequence>